<evidence type="ECO:0000256" key="1">
    <source>
        <dbReference type="ARBA" id="ARBA00001947"/>
    </source>
</evidence>
<gene>
    <name evidence="6" type="ordered locus">LHK_00876</name>
</gene>
<keyword evidence="4" id="KW-0862">Zinc</keyword>
<dbReference type="InterPro" id="IPR001279">
    <property type="entry name" value="Metallo-B-lactamas"/>
</dbReference>
<dbReference type="Pfam" id="PF00753">
    <property type="entry name" value="Lactamase_B"/>
    <property type="match status" value="1"/>
</dbReference>
<accession>C1D552</accession>
<organism evidence="6 7">
    <name type="scientific">Laribacter hongkongensis (strain HLHK9)</name>
    <dbReference type="NCBI Taxonomy" id="557598"/>
    <lineage>
        <taxon>Bacteria</taxon>
        <taxon>Pseudomonadati</taxon>
        <taxon>Pseudomonadota</taxon>
        <taxon>Betaproteobacteria</taxon>
        <taxon>Neisseriales</taxon>
        <taxon>Aquaspirillaceae</taxon>
        <taxon>Laribacter</taxon>
    </lineage>
</organism>
<dbReference type="HOGENOM" id="CLU_030571_5_0_4"/>
<dbReference type="CDD" id="cd07737">
    <property type="entry name" value="YcbL-like_MBL-fold"/>
    <property type="match status" value="1"/>
</dbReference>
<dbReference type="Gene3D" id="3.60.15.10">
    <property type="entry name" value="Ribonuclease Z/Hydroxyacylglutathione hydrolase-like"/>
    <property type="match status" value="1"/>
</dbReference>
<evidence type="ECO:0000313" key="6">
    <source>
        <dbReference type="EMBL" id="ACO73869.1"/>
    </source>
</evidence>
<dbReference type="InterPro" id="IPR036866">
    <property type="entry name" value="RibonucZ/Hydroxyglut_hydro"/>
</dbReference>
<keyword evidence="2" id="KW-0479">Metal-binding</keyword>
<dbReference type="SUPFAM" id="SSF56281">
    <property type="entry name" value="Metallo-hydrolase/oxidoreductase"/>
    <property type="match status" value="1"/>
</dbReference>
<evidence type="ECO:0000313" key="7">
    <source>
        <dbReference type="Proteomes" id="UP000002010"/>
    </source>
</evidence>
<dbReference type="PANTHER" id="PTHR46233:SF3">
    <property type="entry name" value="HYDROXYACYLGLUTATHIONE HYDROLASE GLOC"/>
    <property type="match status" value="1"/>
</dbReference>
<dbReference type="PANTHER" id="PTHR46233">
    <property type="entry name" value="HYDROXYACYLGLUTATHIONE HYDROLASE GLOC"/>
    <property type="match status" value="1"/>
</dbReference>
<evidence type="ECO:0000256" key="4">
    <source>
        <dbReference type="ARBA" id="ARBA00022833"/>
    </source>
</evidence>
<evidence type="ECO:0000259" key="5">
    <source>
        <dbReference type="SMART" id="SM00849"/>
    </source>
</evidence>
<proteinExistence type="predicted"/>
<dbReference type="SMART" id="SM00849">
    <property type="entry name" value="Lactamase_B"/>
    <property type="match status" value="1"/>
</dbReference>
<sequence length="246" mass="26723">MRRHQPVARGRLRRAVPDRRRGCGALRRKGPVMGYRVVPVTAFAQNCSIVWCDATREAAVIDPGGDVDHILSIIDELGVSVRQVLLTHGHLDHVGGAASLAARLGVPVAGPHQADDYWLKGLPQQSQMFGFPPAEVLVPDRWLKAGDCLSVGECELEVLHCPGHTPGHVVFVDRQAGLAWVGDVLFAGSIGRTDFPGGNHAELIRSIRETLFALGDDVRFIPGHGPESTLGEERRYNPFVADPRFG</sequence>
<dbReference type="GO" id="GO:0016787">
    <property type="term" value="F:hydrolase activity"/>
    <property type="evidence" value="ECO:0007669"/>
    <property type="project" value="UniProtKB-KW"/>
</dbReference>
<protein>
    <submittedName>
        <fullName evidence="6">Putative metallo-beta-lactamase family protein</fullName>
    </submittedName>
</protein>
<dbReference type="GO" id="GO:0046872">
    <property type="term" value="F:metal ion binding"/>
    <property type="evidence" value="ECO:0007669"/>
    <property type="project" value="UniProtKB-KW"/>
</dbReference>
<feature type="domain" description="Metallo-beta-lactamase" evidence="5">
    <location>
        <begin position="44"/>
        <end position="224"/>
    </location>
</feature>
<dbReference type="EMBL" id="CP001154">
    <property type="protein sequence ID" value="ACO73869.1"/>
    <property type="molecule type" value="Genomic_DNA"/>
</dbReference>
<keyword evidence="7" id="KW-1185">Reference proteome</keyword>
<dbReference type="InterPro" id="IPR051453">
    <property type="entry name" value="MBL_Glyoxalase_II"/>
</dbReference>
<reference evidence="6 7" key="1">
    <citation type="journal article" date="2009" name="PLoS Genet.">
        <title>The complete genome and proteome of Laribacter hongkongensis reveal potential mechanisms for adaptations to different temperatures and habitats.</title>
        <authorList>
            <person name="Woo P.C."/>
            <person name="Lau S.K."/>
            <person name="Tse H."/>
            <person name="Teng J.L."/>
            <person name="Curreem S.O."/>
            <person name="Tsang A.K."/>
            <person name="Fan R.Y."/>
            <person name="Wong G.K."/>
            <person name="Huang Y."/>
            <person name="Loman N.J."/>
            <person name="Snyder L.A."/>
            <person name="Cai J.J."/>
            <person name="Huang J.D."/>
            <person name="Mak W."/>
            <person name="Pallen M.J."/>
            <person name="Lok S."/>
            <person name="Yuen K.Y."/>
        </authorList>
    </citation>
    <scope>NUCLEOTIDE SEQUENCE [LARGE SCALE GENOMIC DNA]</scope>
    <source>
        <strain evidence="6 7">HLHK9</strain>
    </source>
</reference>
<dbReference type="eggNOG" id="COG0491">
    <property type="taxonomic scope" value="Bacteria"/>
</dbReference>
<dbReference type="KEGG" id="lhk:LHK_00876"/>
<evidence type="ECO:0000256" key="3">
    <source>
        <dbReference type="ARBA" id="ARBA00022801"/>
    </source>
</evidence>
<comment type="cofactor">
    <cofactor evidence="1">
        <name>Zn(2+)</name>
        <dbReference type="ChEBI" id="CHEBI:29105"/>
    </cofactor>
</comment>
<dbReference type="AlphaFoldDB" id="C1D552"/>
<dbReference type="STRING" id="557598.LHK_00876"/>
<evidence type="ECO:0000256" key="2">
    <source>
        <dbReference type="ARBA" id="ARBA00022723"/>
    </source>
</evidence>
<dbReference type="Proteomes" id="UP000002010">
    <property type="component" value="Chromosome"/>
</dbReference>
<name>C1D552_LARHH</name>
<keyword evidence="3" id="KW-0378">Hydrolase</keyword>